<dbReference type="PATRIC" id="fig|47500.8.peg.2915"/>
<dbReference type="EMBL" id="LGUG01000004">
    <property type="protein sequence ID" value="KON94584.1"/>
    <property type="molecule type" value="Genomic_DNA"/>
</dbReference>
<gene>
    <name evidence="1" type="ORF">AF333_02810</name>
</gene>
<dbReference type="Proteomes" id="UP000037269">
    <property type="component" value="Unassembled WGS sequence"/>
</dbReference>
<name>A0A0D1UZ86_ANEMI</name>
<dbReference type="STRING" id="47500.AF333_02810"/>
<dbReference type="GeneID" id="42304141"/>
<evidence type="ECO:0000313" key="2">
    <source>
        <dbReference type="Proteomes" id="UP000037269"/>
    </source>
</evidence>
<sequence>MDKKRYVAIKQESDISFLPIVLFEKLARRVPNVAVSLWSVWHDGRKRPSGNARVFFLLVEKCGCNLWEFGKRTQNLR</sequence>
<organism evidence="1 2">
    <name type="scientific">Aneurinibacillus migulanus</name>
    <name type="common">Bacillus migulanus</name>
    <dbReference type="NCBI Taxonomy" id="47500"/>
    <lineage>
        <taxon>Bacteria</taxon>
        <taxon>Bacillati</taxon>
        <taxon>Bacillota</taxon>
        <taxon>Bacilli</taxon>
        <taxon>Bacillales</taxon>
        <taxon>Paenibacillaceae</taxon>
        <taxon>Aneurinibacillus group</taxon>
        <taxon>Aneurinibacillus</taxon>
    </lineage>
</organism>
<accession>A0A0D1UZ86</accession>
<evidence type="ECO:0000313" key="1">
    <source>
        <dbReference type="EMBL" id="KON94584.1"/>
    </source>
</evidence>
<proteinExistence type="predicted"/>
<reference evidence="1 2" key="1">
    <citation type="submission" date="2015-07" db="EMBL/GenBank/DDBJ databases">
        <title>Fjat-14205 dsm 2895.</title>
        <authorList>
            <person name="Liu B."/>
            <person name="Wang J."/>
            <person name="Zhu Y."/>
            <person name="Liu G."/>
            <person name="Chen Q."/>
            <person name="Chen Z."/>
            <person name="Lan J."/>
            <person name="Che J."/>
            <person name="Ge C."/>
            <person name="Shi H."/>
            <person name="Pan Z."/>
            <person name="Liu X."/>
        </authorList>
    </citation>
    <scope>NUCLEOTIDE SEQUENCE [LARGE SCALE GENOMIC DNA]</scope>
    <source>
        <strain evidence="1 2">DSM 2895</strain>
    </source>
</reference>
<dbReference type="AlphaFoldDB" id="A0A0D1UZ86"/>
<dbReference type="RefSeq" id="WP_043067629.1">
    <property type="nucleotide sequence ID" value="NZ_BJOA01000287.1"/>
</dbReference>
<keyword evidence="2" id="KW-1185">Reference proteome</keyword>
<protein>
    <submittedName>
        <fullName evidence="1">Uncharacterized protein</fullName>
    </submittedName>
</protein>
<comment type="caution">
    <text evidence="1">The sequence shown here is derived from an EMBL/GenBank/DDBJ whole genome shotgun (WGS) entry which is preliminary data.</text>
</comment>